<accession>A0A840QEJ2</accession>
<dbReference type="EMBL" id="JACHIW010000001">
    <property type="protein sequence ID" value="MBB5156905.1"/>
    <property type="molecule type" value="Genomic_DNA"/>
</dbReference>
<dbReference type="AlphaFoldDB" id="A0A840QEJ2"/>
<keyword evidence="2" id="KW-1185">Reference proteome</keyword>
<reference evidence="1 2" key="1">
    <citation type="submission" date="2020-08" db="EMBL/GenBank/DDBJ databases">
        <title>Sequencing the genomes of 1000 actinobacteria strains.</title>
        <authorList>
            <person name="Klenk H.-P."/>
        </authorList>
    </citation>
    <scope>NUCLEOTIDE SEQUENCE [LARGE SCALE GENOMIC DNA]</scope>
    <source>
        <strain evidence="1 2">DSM 45584</strain>
    </source>
</reference>
<dbReference type="Gene3D" id="3.40.50.1820">
    <property type="entry name" value="alpha/beta hydrolase"/>
    <property type="match status" value="1"/>
</dbReference>
<proteinExistence type="predicted"/>
<protein>
    <submittedName>
        <fullName evidence="1">Pimeloyl-ACP methyl ester carboxylesterase</fullName>
    </submittedName>
</protein>
<sequence>MPNAWAEEVTRLLPRGRLRTWPGTAHMVPFADPAGLAEALDEFVSEVDR</sequence>
<comment type="caution">
    <text evidence="1">The sequence shown here is derived from an EMBL/GenBank/DDBJ whole genome shotgun (WGS) entry which is preliminary data.</text>
</comment>
<gene>
    <name evidence="1" type="ORF">BJ970_004439</name>
</gene>
<dbReference type="Proteomes" id="UP000584374">
    <property type="component" value="Unassembled WGS sequence"/>
</dbReference>
<organism evidence="1 2">
    <name type="scientific">Saccharopolyspora phatthalungensis</name>
    <dbReference type="NCBI Taxonomy" id="664693"/>
    <lineage>
        <taxon>Bacteria</taxon>
        <taxon>Bacillati</taxon>
        <taxon>Actinomycetota</taxon>
        <taxon>Actinomycetes</taxon>
        <taxon>Pseudonocardiales</taxon>
        <taxon>Pseudonocardiaceae</taxon>
        <taxon>Saccharopolyspora</taxon>
    </lineage>
</organism>
<evidence type="ECO:0000313" key="1">
    <source>
        <dbReference type="EMBL" id="MBB5156905.1"/>
    </source>
</evidence>
<dbReference type="SUPFAM" id="SSF53474">
    <property type="entry name" value="alpha/beta-Hydrolases"/>
    <property type="match status" value="1"/>
</dbReference>
<name>A0A840QEJ2_9PSEU</name>
<evidence type="ECO:0000313" key="2">
    <source>
        <dbReference type="Proteomes" id="UP000584374"/>
    </source>
</evidence>
<dbReference type="InterPro" id="IPR029058">
    <property type="entry name" value="AB_hydrolase_fold"/>
</dbReference>